<evidence type="ECO:0000256" key="1">
    <source>
        <dbReference type="SAM" id="MobiDB-lite"/>
    </source>
</evidence>
<keyword evidence="3" id="KW-1185">Reference proteome</keyword>
<comment type="caution">
    <text evidence="2">The sequence shown here is derived from an EMBL/GenBank/DDBJ whole genome shotgun (WGS) entry which is preliminary data.</text>
</comment>
<evidence type="ECO:0000313" key="3">
    <source>
        <dbReference type="Proteomes" id="UP001215598"/>
    </source>
</evidence>
<protein>
    <submittedName>
        <fullName evidence="2">Uncharacterized protein</fullName>
    </submittedName>
</protein>
<dbReference type="AlphaFoldDB" id="A0AAD7HAU8"/>
<feature type="region of interest" description="Disordered" evidence="1">
    <location>
        <begin position="237"/>
        <end position="258"/>
    </location>
</feature>
<dbReference type="EMBL" id="JARKIB010000297">
    <property type="protein sequence ID" value="KAJ7716084.1"/>
    <property type="molecule type" value="Genomic_DNA"/>
</dbReference>
<accession>A0AAD7HAU8</accession>
<feature type="compositionally biased region" description="Basic and acidic residues" evidence="1">
    <location>
        <begin position="247"/>
        <end position="258"/>
    </location>
</feature>
<reference evidence="2" key="1">
    <citation type="submission" date="2023-03" db="EMBL/GenBank/DDBJ databases">
        <title>Massive genome expansion in bonnet fungi (Mycena s.s.) driven by repeated elements and novel gene families across ecological guilds.</title>
        <authorList>
            <consortium name="Lawrence Berkeley National Laboratory"/>
            <person name="Harder C.B."/>
            <person name="Miyauchi S."/>
            <person name="Viragh M."/>
            <person name="Kuo A."/>
            <person name="Thoen E."/>
            <person name="Andreopoulos B."/>
            <person name="Lu D."/>
            <person name="Skrede I."/>
            <person name="Drula E."/>
            <person name="Henrissat B."/>
            <person name="Morin E."/>
            <person name="Kohler A."/>
            <person name="Barry K."/>
            <person name="LaButti K."/>
            <person name="Morin E."/>
            <person name="Salamov A."/>
            <person name="Lipzen A."/>
            <person name="Mereny Z."/>
            <person name="Hegedus B."/>
            <person name="Baldrian P."/>
            <person name="Stursova M."/>
            <person name="Weitz H."/>
            <person name="Taylor A."/>
            <person name="Grigoriev I.V."/>
            <person name="Nagy L.G."/>
            <person name="Martin F."/>
            <person name="Kauserud H."/>
        </authorList>
    </citation>
    <scope>NUCLEOTIDE SEQUENCE</scope>
    <source>
        <strain evidence="2">CBHHK182m</strain>
    </source>
</reference>
<feature type="compositionally biased region" description="Low complexity" evidence="1">
    <location>
        <begin position="106"/>
        <end position="115"/>
    </location>
</feature>
<dbReference type="Proteomes" id="UP001215598">
    <property type="component" value="Unassembled WGS sequence"/>
</dbReference>
<organism evidence="2 3">
    <name type="scientific">Mycena metata</name>
    <dbReference type="NCBI Taxonomy" id="1033252"/>
    <lineage>
        <taxon>Eukaryota</taxon>
        <taxon>Fungi</taxon>
        <taxon>Dikarya</taxon>
        <taxon>Basidiomycota</taxon>
        <taxon>Agaricomycotina</taxon>
        <taxon>Agaricomycetes</taxon>
        <taxon>Agaricomycetidae</taxon>
        <taxon>Agaricales</taxon>
        <taxon>Marasmiineae</taxon>
        <taxon>Mycenaceae</taxon>
        <taxon>Mycena</taxon>
    </lineage>
</organism>
<feature type="region of interest" description="Disordered" evidence="1">
    <location>
        <begin position="93"/>
        <end position="126"/>
    </location>
</feature>
<name>A0AAD7HAU8_9AGAR</name>
<sequence length="258" mass="28698">MPLYVEESALQAMTQLPLDPVPPSSFMGGREVSSLQTTQLPLEPVPSSLLTGVATMSSTLEVVAVKESIARGWVWMGEERWIKAHRSFLPTIKTERETQRTKGRRSGSWSTSRSRSGGGQSGDLRLGDRYARNLSKAKPKLAPVWIDFEANNDSRSPIILGHETYFLHRGQDIALRFLRGAQLYFGKVAVQADRSALTAFIGSRVQLGMLPLPVLWSLEPNQRAEVPLVYLTGQGHQGRQPKSWLQSEKKPQCNCAEK</sequence>
<proteinExistence type="predicted"/>
<gene>
    <name evidence="2" type="ORF">B0H16DRAFT_1476982</name>
</gene>
<evidence type="ECO:0000313" key="2">
    <source>
        <dbReference type="EMBL" id="KAJ7716084.1"/>
    </source>
</evidence>